<comment type="similarity">
    <text evidence="2">Belongs to the SNF2/RAD54 helicase family.</text>
</comment>
<feature type="compositionally biased region" description="Pro residues" evidence="9">
    <location>
        <begin position="1663"/>
        <end position="1672"/>
    </location>
</feature>
<evidence type="ECO:0000256" key="5">
    <source>
        <dbReference type="ARBA" id="ARBA00022806"/>
    </source>
</evidence>
<dbReference type="InterPro" id="IPR049730">
    <property type="entry name" value="SNF2/RAD54-like_C"/>
</dbReference>
<proteinExistence type="inferred from homology"/>
<feature type="compositionally biased region" description="Polar residues" evidence="9">
    <location>
        <begin position="236"/>
        <end position="247"/>
    </location>
</feature>
<dbReference type="PANTHER" id="PTHR45797:SF1">
    <property type="entry name" value="HELICASE ARIP4"/>
    <property type="match status" value="1"/>
</dbReference>
<dbReference type="GO" id="GO:0016887">
    <property type="term" value="F:ATP hydrolysis activity"/>
    <property type="evidence" value="ECO:0007669"/>
    <property type="project" value="InterPro"/>
</dbReference>
<sequence>MTDFLDSDPLEWGVEEVVAFLCNPLSAPWALSVTSPRPDPLALAAALRDNEIAGEALLYDVDPQAIKDDLGVKALGHRSSVNRAIEWLRARSSKYQLSKASTALPKVPFTESPNNNILRHELPKPGVSTLETITTKTVGQPSPAAPPVPVQYVNGKRKIAPTYVPGLSEKNPTISSSVHGGPSRGTQMGQPSQLLPSEQDQPESDARSEAFFDKLIAKYGPVENEEVLPAYGDSGSEASFDSETWNEISPKHKLENQGPDDAKLSKRDVASIVSQYIAGQEKLWKEQSLPRNLLIARFLWEEAQRDAAAKSDCSDRLRHLESRLNTHQTELQKLDYRSRTRIEKSCAAMNMTISEICFQRWRLTVLNSDVCPPDVEPPPRASQLRKARLAPEDSDDDRSEDLGYDTETSFESEDLSEFVITDSEEQSSGRQEKESRDDKQRNSQSPARKRPRMTENEGTHQSVDAGVGFSLVPCQSKEGLDFIDLTGMSPTSTSFSRNSDKAITPPEPEGADDLEIHTPPLNPTPAIPLHDAEMDFDLSMDSPPIDQISETMIRSPNPAPLLDSVNDTLQVQTGEKCLSVLPHVSTSDKALPARQEDIDMIKEVSNMSAEEIAESQDRIRLLAKNIMNLSSDELQSYPKRLNALLEETYTDLVEETLRAMILNQLNPRTKGRDSGENAFAMRTAELFLSWHHCIVLIPDHGIEKKFITEGLAAIQQDSHGMFQAFLRRFKGFISAVKTYNILNPSRQLVLSENRGDSISRPRLGSKTNGQNGTKKKHTMRLLSTQQNEAQKRLDRQEKARAELERETERRGLSLHDPAGQAVTFKEPKIYLHPELGKFVKPHQLRGIQFMWRELIEATDSQGCLLAHVMGLGKTFQVICLLVTIAAAAASDDIKIRNQIPRKFHRSQTLVLCPSGVIENWIDEFAIWAPSGHRLGAIREIIPRVQQDEIFNRLDRIKAWNSDGGILIMSYEMFRSLIQYRPTKASRPLSIEQQELLSECLLSGPNIIVADEAHKLKGEKSAISQIASRFKTNNRIAMTGSPLANHLSEYYQMVEWISPGYLENPQSFKTKFMEPIQAGSYIDSTTAEQRESLCALKVLGGILNPKIHRADTSAIALDLPSKTEFVIVVPLTDLQRRLYDTFVACLKESPESDVATKLWSWLALLQLCCNHPVPFREKLADRSSQSTYDPDDTLDADNSVSVLPASIKDAGLPSDLFPKIEALFISVQKPLGPEFSHRSTLLNQILNEAANVGDKVLVFSQSIPTMDHLDRLLKKSGRKFLRLDGKTLSAQRQSLCKRFNTSDTEQVFLISTRAGGLGLNITGANRVVIFDFLFNPTWEEQAIGRAYRLGQKKPVFVYRFIAGGTFEENIFNKAVYKSQLAVRVVDKMNTIREAAKKTNEYLKPVRQVERESHDEILGKDPQVLDKILAGPFGKAALKVTLSHLKNNENDTLDGEELKWVEEELRMEQLKRSNRPAYEAELQRQIAMLAAAQRKKDEELRQPFLMMTQAWKHRESAVPLSLDSETIATTGAMQVVSYIPTAMSLLQQGNHMVSMSSLGYSPSSVSMCQRRPTAPLIPTAALTNGQVQTSLHGSFLRNPSLHGEYQLGAASANVVTPPGPTASPGPVPRPHTPQHLYSTNGHLSPQIPGNGLSVHGAPKRFAPATPAPADPFQPTPSIADVAVPDPSPSSLGEPKDVSSDNDSYSPQLNECMSSPYSPNLEVGENDAYSPPPNFPLFQ</sequence>
<dbReference type="CDD" id="cd18793">
    <property type="entry name" value="SF2_C_SNF"/>
    <property type="match status" value="1"/>
</dbReference>
<dbReference type="Gene3D" id="3.40.50.300">
    <property type="entry name" value="P-loop containing nucleotide triphosphate hydrolases"/>
    <property type="match status" value="1"/>
</dbReference>
<dbReference type="SMART" id="SM00487">
    <property type="entry name" value="DEXDc"/>
    <property type="match status" value="1"/>
</dbReference>
<dbReference type="PROSITE" id="PS51194">
    <property type="entry name" value="HELICASE_CTER"/>
    <property type="match status" value="1"/>
</dbReference>
<dbReference type="EMBL" id="JAPZBO010000002">
    <property type="protein sequence ID" value="KAJ5323566.1"/>
    <property type="molecule type" value="Genomic_DNA"/>
</dbReference>
<feature type="region of interest" description="Disordered" evidence="9">
    <location>
        <begin position="374"/>
        <end position="464"/>
    </location>
</feature>
<feature type="region of interest" description="Disordered" evidence="9">
    <location>
        <begin position="1610"/>
        <end position="1736"/>
    </location>
</feature>
<dbReference type="GO" id="GO:0005634">
    <property type="term" value="C:nucleus"/>
    <property type="evidence" value="ECO:0007669"/>
    <property type="project" value="UniProtKB-SubCell"/>
</dbReference>
<evidence type="ECO:0000256" key="4">
    <source>
        <dbReference type="ARBA" id="ARBA00022801"/>
    </source>
</evidence>
<dbReference type="GO" id="GO:0004386">
    <property type="term" value="F:helicase activity"/>
    <property type="evidence" value="ECO:0007669"/>
    <property type="project" value="UniProtKB-KW"/>
</dbReference>
<feature type="compositionally biased region" description="Basic and acidic residues" evidence="9">
    <location>
        <begin position="789"/>
        <end position="809"/>
    </location>
</feature>
<dbReference type="InterPro" id="IPR013761">
    <property type="entry name" value="SAM/pointed_sf"/>
</dbReference>
<evidence type="ECO:0000256" key="9">
    <source>
        <dbReference type="SAM" id="MobiDB-lite"/>
    </source>
</evidence>
<evidence type="ECO:0000256" key="6">
    <source>
        <dbReference type="ARBA" id="ARBA00022840"/>
    </source>
</evidence>
<accession>A0A9W9U795</accession>
<dbReference type="InterPro" id="IPR027417">
    <property type="entry name" value="P-loop_NTPase"/>
</dbReference>
<evidence type="ECO:0000256" key="8">
    <source>
        <dbReference type="ARBA" id="ARBA00023242"/>
    </source>
</evidence>
<dbReference type="Pfam" id="PF00176">
    <property type="entry name" value="SNF2-rel_dom"/>
    <property type="match status" value="1"/>
</dbReference>
<reference evidence="10" key="2">
    <citation type="journal article" date="2023" name="IMA Fungus">
        <title>Comparative genomic study of the Penicillium genus elucidates a diverse pangenome and 15 lateral gene transfer events.</title>
        <authorList>
            <person name="Petersen C."/>
            <person name="Sorensen T."/>
            <person name="Nielsen M.R."/>
            <person name="Sondergaard T.E."/>
            <person name="Sorensen J.L."/>
            <person name="Fitzpatrick D.A."/>
            <person name="Frisvad J.C."/>
            <person name="Nielsen K.L."/>
        </authorList>
    </citation>
    <scope>NUCLEOTIDE SEQUENCE</scope>
    <source>
        <strain evidence="10">IBT 21472</strain>
    </source>
</reference>
<evidence type="ECO:0000313" key="10">
    <source>
        <dbReference type="EMBL" id="KAJ5323566.1"/>
    </source>
</evidence>
<dbReference type="Proteomes" id="UP001147746">
    <property type="component" value="Unassembled WGS sequence"/>
</dbReference>
<keyword evidence="6" id="KW-0067">ATP-binding</keyword>
<dbReference type="InterPro" id="IPR001650">
    <property type="entry name" value="Helicase_C-like"/>
</dbReference>
<comment type="caution">
    <text evidence="10">The sequence shown here is derived from an EMBL/GenBank/DDBJ whole genome shotgun (WGS) entry which is preliminary data.</text>
</comment>
<evidence type="ECO:0000256" key="7">
    <source>
        <dbReference type="ARBA" id="ARBA00023125"/>
    </source>
</evidence>
<feature type="region of interest" description="Disordered" evidence="9">
    <location>
        <begin position="163"/>
        <end position="206"/>
    </location>
</feature>
<dbReference type="GO" id="GO:0003677">
    <property type="term" value="F:DNA binding"/>
    <property type="evidence" value="ECO:0007669"/>
    <property type="project" value="UniProtKB-KW"/>
</dbReference>
<feature type="compositionally biased region" description="Pro residues" evidence="9">
    <location>
        <begin position="1727"/>
        <end position="1736"/>
    </location>
</feature>
<dbReference type="SMART" id="SM00490">
    <property type="entry name" value="HELICc"/>
    <property type="match status" value="1"/>
</dbReference>
<feature type="compositionally biased region" description="Polar residues" evidence="9">
    <location>
        <begin position="170"/>
        <end position="199"/>
    </location>
</feature>
<feature type="compositionally biased region" description="Pro residues" evidence="9">
    <location>
        <begin position="1615"/>
        <end position="1629"/>
    </location>
</feature>
<dbReference type="PANTHER" id="PTHR45797">
    <property type="entry name" value="RAD54-LIKE"/>
    <property type="match status" value="1"/>
</dbReference>
<dbReference type="Pfam" id="PF00271">
    <property type="entry name" value="Helicase_C"/>
    <property type="match status" value="1"/>
</dbReference>
<dbReference type="GO" id="GO:0005524">
    <property type="term" value="F:ATP binding"/>
    <property type="evidence" value="ECO:0007669"/>
    <property type="project" value="UniProtKB-KW"/>
</dbReference>
<dbReference type="InterPro" id="IPR056026">
    <property type="entry name" value="DUF7607"/>
</dbReference>
<evidence type="ECO:0008006" key="12">
    <source>
        <dbReference type="Google" id="ProtNLM"/>
    </source>
</evidence>
<keyword evidence="5" id="KW-0347">Helicase</keyword>
<evidence type="ECO:0000256" key="3">
    <source>
        <dbReference type="ARBA" id="ARBA00022741"/>
    </source>
</evidence>
<dbReference type="InterPro" id="IPR000330">
    <property type="entry name" value="SNF2_N"/>
</dbReference>
<dbReference type="Pfam" id="PF24580">
    <property type="entry name" value="DUF7607"/>
    <property type="match status" value="1"/>
</dbReference>
<keyword evidence="11" id="KW-1185">Reference proteome</keyword>
<evidence type="ECO:0000256" key="2">
    <source>
        <dbReference type="ARBA" id="ARBA00007025"/>
    </source>
</evidence>
<feature type="compositionally biased region" description="Polar residues" evidence="9">
    <location>
        <begin position="1698"/>
        <end position="1715"/>
    </location>
</feature>
<evidence type="ECO:0000313" key="11">
    <source>
        <dbReference type="Proteomes" id="UP001147746"/>
    </source>
</evidence>
<dbReference type="CDD" id="cd18007">
    <property type="entry name" value="DEXHc_ATRX-like"/>
    <property type="match status" value="1"/>
</dbReference>
<protein>
    <recommendedName>
        <fullName evidence="12">SNF2 family helicase/ATPase</fullName>
    </recommendedName>
</protein>
<comment type="subcellular location">
    <subcellularLocation>
        <location evidence="1">Nucleus</location>
    </subcellularLocation>
</comment>
<feature type="compositionally biased region" description="Basic and acidic residues" evidence="9">
    <location>
        <begin position="430"/>
        <end position="441"/>
    </location>
</feature>
<keyword evidence="4" id="KW-0378">Hydrolase</keyword>
<dbReference type="InterPro" id="IPR038718">
    <property type="entry name" value="SNF2-like_sf"/>
</dbReference>
<organism evidence="10 11">
    <name type="scientific">Penicillium atrosanguineum</name>
    <dbReference type="NCBI Taxonomy" id="1132637"/>
    <lineage>
        <taxon>Eukaryota</taxon>
        <taxon>Fungi</taxon>
        <taxon>Dikarya</taxon>
        <taxon>Ascomycota</taxon>
        <taxon>Pezizomycotina</taxon>
        <taxon>Eurotiomycetes</taxon>
        <taxon>Eurotiomycetidae</taxon>
        <taxon>Eurotiales</taxon>
        <taxon>Aspergillaceae</taxon>
        <taxon>Penicillium</taxon>
    </lineage>
</organism>
<feature type="region of interest" description="Disordered" evidence="9">
    <location>
        <begin position="753"/>
        <end position="809"/>
    </location>
</feature>
<keyword evidence="3" id="KW-0547">Nucleotide-binding</keyword>
<dbReference type="SUPFAM" id="SSF47769">
    <property type="entry name" value="SAM/Pointed domain"/>
    <property type="match status" value="1"/>
</dbReference>
<dbReference type="Gene3D" id="1.10.150.50">
    <property type="entry name" value="Transcription Factor, Ets-1"/>
    <property type="match status" value="1"/>
</dbReference>
<keyword evidence="8" id="KW-0539">Nucleus</keyword>
<evidence type="ECO:0000256" key="1">
    <source>
        <dbReference type="ARBA" id="ARBA00004123"/>
    </source>
</evidence>
<dbReference type="Gene3D" id="3.40.50.10810">
    <property type="entry name" value="Tandem AAA-ATPase domain"/>
    <property type="match status" value="1"/>
</dbReference>
<dbReference type="InterPro" id="IPR044574">
    <property type="entry name" value="ARIP4-like"/>
</dbReference>
<feature type="compositionally biased region" description="Acidic residues" evidence="9">
    <location>
        <begin position="392"/>
        <end position="416"/>
    </location>
</feature>
<dbReference type="SUPFAM" id="SSF52540">
    <property type="entry name" value="P-loop containing nucleoside triphosphate hydrolases"/>
    <property type="match status" value="2"/>
</dbReference>
<dbReference type="PROSITE" id="PS51192">
    <property type="entry name" value="HELICASE_ATP_BIND_1"/>
    <property type="match status" value="1"/>
</dbReference>
<reference evidence="10" key="1">
    <citation type="submission" date="2022-12" db="EMBL/GenBank/DDBJ databases">
        <authorList>
            <person name="Petersen C."/>
        </authorList>
    </citation>
    <scope>NUCLEOTIDE SEQUENCE</scope>
    <source>
        <strain evidence="10">IBT 21472</strain>
    </source>
</reference>
<feature type="compositionally biased region" description="Basic and acidic residues" evidence="9">
    <location>
        <begin position="249"/>
        <end position="262"/>
    </location>
</feature>
<keyword evidence="7" id="KW-0238">DNA-binding</keyword>
<name>A0A9W9U795_9EURO</name>
<gene>
    <name evidence="10" type="ORF">N7476_002166</name>
</gene>
<dbReference type="InterPro" id="IPR014001">
    <property type="entry name" value="Helicase_ATP-bd"/>
</dbReference>
<feature type="region of interest" description="Disordered" evidence="9">
    <location>
        <begin position="227"/>
        <end position="262"/>
    </location>
</feature>